<name>A0A7R9CI17_TIMPO</name>
<dbReference type="AlphaFoldDB" id="A0A7R9CI17"/>
<evidence type="ECO:0000313" key="1">
    <source>
        <dbReference type="EMBL" id="CAD7396177.1"/>
    </source>
</evidence>
<dbReference type="EMBL" id="OD000168">
    <property type="protein sequence ID" value="CAD7396177.1"/>
    <property type="molecule type" value="Genomic_DNA"/>
</dbReference>
<proteinExistence type="predicted"/>
<reference evidence="1" key="1">
    <citation type="submission" date="2020-11" db="EMBL/GenBank/DDBJ databases">
        <authorList>
            <person name="Tran Van P."/>
        </authorList>
    </citation>
    <scope>NUCLEOTIDE SEQUENCE</scope>
</reference>
<sequence>MKYQLLVNIKLELVTPFTLTIQETTSELVIFFAEEHPTSFQDNIVELRETYPTSCLSTAYYYPFGRLPAFSWRESRKTICKTTLSEPNRYPSLGFPVISSLVYCESSALDHAATDAEVSCQHQRSHGDTLYFLVSKTVLSYYLAEIIVLYSLYERASCIHGPCFIDDSTWISEFQVITVYKGSDYKLHNSSRRSDLTFSTLSMRLETIHLAASQLNAFEVVPGELIHPTDIRTSISPSSAVELNTTSALANYTTEAVKIFIKN</sequence>
<organism evidence="1">
    <name type="scientific">Timema poppense</name>
    <name type="common">Walking stick</name>
    <dbReference type="NCBI Taxonomy" id="170557"/>
    <lineage>
        <taxon>Eukaryota</taxon>
        <taxon>Metazoa</taxon>
        <taxon>Ecdysozoa</taxon>
        <taxon>Arthropoda</taxon>
        <taxon>Hexapoda</taxon>
        <taxon>Insecta</taxon>
        <taxon>Pterygota</taxon>
        <taxon>Neoptera</taxon>
        <taxon>Polyneoptera</taxon>
        <taxon>Phasmatodea</taxon>
        <taxon>Timematodea</taxon>
        <taxon>Timematoidea</taxon>
        <taxon>Timematidae</taxon>
        <taxon>Timema</taxon>
    </lineage>
</organism>
<gene>
    <name evidence="1" type="ORF">TPSB3V08_LOCUS542</name>
</gene>
<protein>
    <submittedName>
        <fullName evidence="1">Uncharacterized protein</fullName>
    </submittedName>
</protein>
<accession>A0A7R9CI17</accession>